<keyword evidence="3" id="KW-0560">Oxidoreductase</keyword>
<dbReference type="EMBL" id="CP146606">
    <property type="protein sequence ID" value="WYK17300.1"/>
    <property type="molecule type" value="Genomic_DNA"/>
</dbReference>
<name>A0ABZ2TC61_9RHOB</name>
<organism evidence="5 6">
    <name type="scientific">Roseovarius rhodophyticola</name>
    <dbReference type="NCBI Taxonomy" id="3080827"/>
    <lineage>
        <taxon>Bacteria</taxon>
        <taxon>Pseudomonadati</taxon>
        <taxon>Pseudomonadota</taxon>
        <taxon>Alphaproteobacteria</taxon>
        <taxon>Rhodobacterales</taxon>
        <taxon>Roseobacteraceae</taxon>
        <taxon>Roseovarius</taxon>
    </lineage>
</organism>
<dbReference type="InterPro" id="IPR027443">
    <property type="entry name" value="IPNS-like_sf"/>
</dbReference>
<feature type="domain" description="Aspartyl/asparaginy/proline hydroxylase" evidence="4">
    <location>
        <begin position="60"/>
        <end position="215"/>
    </location>
</feature>
<evidence type="ECO:0000313" key="6">
    <source>
        <dbReference type="Proteomes" id="UP001281305"/>
    </source>
</evidence>
<sequence length="267" mass="30982">MNAEQPIKPEGLNKTKRKVVKRLGKRIMRWVADFQSRQSLVPDTPFIDPALFPFLQEFEEQSDAILTELRGILEHREAIPGFEQVSPDQYRIAVAKQWKTFVLYGFGEALPKNCKSAPVTAELLGRTPNIQTAWFSILAPGYHIPAHTGVTKGIVRAHLGLIIPQEREKCRIRVDQEYRAWEKGKIIVLDDTYEHEVWNDTDEERVVLLFDFDRPMKWRARVLNKLLMRALKMTAFYQEPRKNLADFESRFEAATQRADKTLESLSD</sequence>
<dbReference type="RefSeq" id="WP_317057372.1">
    <property type="nucleotide sequence ID" value="NZ_CP146606.1"/>
</dbReference>
<dbReference type="PANTHER" id="PTHR46332">
    <property type="entry name" value="ASPARTATE BETA-HYDROXYLASE DOMAIN-CONTAINING PROTEIN 2"/>
    <property type="match status" value="1"/>
</dbReference>
<dbReference type="InterPro" id="IPR051821">
    <property type="entry name" value="Asp/Asn_beta-hydroxylase"/>
</dbReference>
<proteinExistence type="inferred from homology"/>
<evidence type="ECO:0000256" key="1">
    <source>
        <dbReference type="ARBA" id="ARBA00007730"/>
    </source>
</evidence>
<dbReference type="SUPFAM" id="SSF51197">
    <property type="entry name" value="Clavaminate synthase-like"/>
    <property type="match status" value="1"/>
</dbReference>
<dbReference type="Gene3D" id="2.60.120.330">
    <property type="entry name" value="B-lactam Antibiotic, Isopenicillin N Synthase, Chain"/>
    <property type="match status" value="1"/>
</dbReference>
<evidence type="ECO:0000313" key="5">
    <source>
        <dbReference type="EMBL" id="WYK17300.1"/>
    </source>
</evidence>
<dbReference type="PANTHER" id="PTHR46332:SF5">
    <property type="entry name" value="ASPARTATE BETA-HYDROXYLASE DOMAIN CONTAINING 2"/>
    <property type="match status" value="1"/>
</dbReference>
<reference evidence="5 6" key="1">
    <citation type="submission" date="2024-02" db="EMBL/GenBank/DDBJ databases">
        <title>Roseovarius strain W115 nov., isolated from a marine algae.</title>
        <authorList>
            <person name="Lee M.W."/>
            <person name="Lee J.K."/>
            <person name="Kim J.M."/>
            <person name="Choi D.G."/>
            <person name="Baek J.H."/>
            <person name="Bayburt H."/>
            <person name="Jung J.J."/>
            <person name="Han D.M."/>
            <person name="Jeon C.O."/>
        </authorList>
    </citation>
    <scope>NUCLEOTIDE SEQUENCE [LARGE SCALE GENOMIC DNA]</scope>
    <source>
        <strain evidence="5 6">W115</strain>
    </source>
</reference>
<gene>
    <name evidence="5" type="ORF">RZS32_012860</name>
</gene>
<dbReference type="InterPro" id="IPR007803">
    <property type="entry name" value="Asp/Arg/Pro-Hydrxlase"/>
</dbReference>
<protein>
    <submittedName>
        <fullName evidence="5">Aspartyl/asparaginyl beta-hydroxylase domain-containing protein</fullName>
    </submittedName>
</protein>
<evidence type="ECO:0000256" key="3">
    <source>
        <dbReference type="ARBA" id="ARBA00023002"/>
    </source>
</evidence>
<evidence type="ECO:0000256" key="2">
    <source>
        <dbReference type="ARBA" id="ARBA00022964"/>
    </source>
</evidence>
<dbReference type="Proteomes" id="UP001281305">
    <property type="component" value="Chromosome"/>
</dbReference>
<dbReference type="Pfam" id="PF05118">
    <property type="entry name" value="Asp_Arg_Hydrox"/>
    <property type="match status" value="1"/>
</dbReference>
<evidence type="ECO:0000259" key="4">
    <source>
        <dbReference type="Pfam" id="PF05118"/>
    </source>
</evidence>
<keyword evidence="2" id="KW-0223">Dioxygenase</keyword>
<accession>A0ABZ2TC61</accession>
<comment type="similarity">
    <text evidence="1">Belongs to the aspartyl/asparaginyl beta-hydroxylase family.</text>
</comment>
<keyword evidence="6" id="KW-1185">Reference proteome</keyword>